<evidence type="ECO:0000313" key="2">
    <source>
        <dbReference type="Proteomes" id="UP000324222"/>
    </source>
</evidence>
<reference evidence="1 2" key="1">
    <citation type="submission" date="2019-05" db="EMBL/GenBank/DDBJ databases">
        <title>Another draft genome of Portunus trituberculatus and its Hox gene families provides insights of decapod evolution.</title>
        <authorList>
            <person name="Jeong J.-H."/>
            <person name="Song I."/>
            <person name="Kim S."/>
            <person name="Choi T."/>
            <person name="Kim D."/>
            <person name="Ryu S."/>
            <person name="Kim W."/>
        </authorList>
    </citation>
    <scope>NUCLEOTIDE SEQUENCE [LARGE SCALE GENOMIC DNA]</scope>
    <source>
        <tissue evidence="1">Muscle</tissue>
    </source>
</reference>
<name>A0A5B7EX11_PORTR</name>
<proteinExistence type="predicted"/>
<evidence type="ECO:0000313" key="1">
    <source>
        <dbReference type="EMBL" id="MPC37707.1"/>
    </source>
</evidence>
<dbReference type="EMBL" id="VSRR010003860">
    <property type="protein sequence ID" value="MPC37707.1"/>
    <property type="molecule type" value="Genomic_DNA"/>
</dbReference>
<accession>A0A5B7EX11</accession>
<comment type="caution">
    <text evidence="1">The sequence shown here is derived from an EMBL/GenBank/DDBJ whole genome shotgun (WGS) entry which is preliminary data.</text>
</comment>
<keyword evidence="2" id="KW-1185">Reference proteome</keyword>
<organism evidence="1 2">
    <name type="scientific">Portunus trituberculatus</name>
    <name type="common">Swimming crab</name>
    <name type="synonym">Neptunus trituberculatus</name>
    <dbReference type="NCBI Taxonomy" id="210409"/>
    <lineage>
        <taxon>Eukaryota</taxon>
        <taxon>Metazoa</taxon>
        <taxon>Ecdysozoa</taxon>
        <taxon>Arthropoda</taxon>
        <taxon>Crustacea</taxon>
        <taxon>Multicrustacea</taxon>
        <taxon>Malacostraca</taxon>
        <taxon>Eumalacostraca</taxon>
        <taxon>Eucarida</taxon>
        <taxon>Decapoda</taxon>
        <taxon>Pleocyemata</taxon>
        <taxon>Brachyura</taxon>
        <taxon>Eubrachyura</taxon>
        <taxon>Portunoidea</taxon>
        <taxon>Portunidae</taxon>
        <taxon>Portuninae</taxon>
        <taxon>Portunus</taxon>
    </lineage>
</organism>
<sequence>MSALSKTQVSQSSNKQIRIKVFPALQLESPEPRNPLKQGDPRLGTAAMLVKEADSTRQRYSDPEK</sequence>
<protein>
    <submittedName>
        <fullName evidence="1">Uncharacterized protein</fullName>
    </submittedName>
</protein>
<gene>
    <name evidence="1" type="ORF">E2C01_031197</name>
</gene>
<dbReference type="Proteomes" id="UP000324222">
    <property type="component" value="Unassembled WGS sequence"/>
</dbReference>
<dbReference type="AlphaFoldDB" id="A0A5B7EX11"/>